<dbReference type="Proteomes" id="UP000551758">
    <property type="component" value="Unassembled WGS sequence"/>
</dbReference>
<dbReference type="Gene3D" id="3.20.20.100">
    <property type="entry name" value="NADP-dependent oxidoreductase domain"/>
    <property type="match status" value="2"/>
</dbReference>
<gene>
    <name evidence="3" type="ORF">HPG69_014156</name>
</gene>
<keyword evidence="2" id="KW-0560">Oxidoreductase</keyword>
<keyword evidence="4" id="KW-1185">Reference proteome</keyword>
<keyword evidence="1" id="KW-0521">NADP</keyword>
<sequence>MDLNHSCSVTPNDGHFMPVLGFGTFVSDEGPMSKAGEATKVAIVIGFHHYLHQNEEEISKALRKMMADGTVKYAEMHGKKYQSETYSAYINLVLDIPSKEFSSLHVGGSCILMSFGLSNSHVECHPYLNQRNLMEFRKCKDISVVAYSALGSQRDPNCNENIRVNLCKQHYW</sequence>
<dbReference type="GO" id="GO:0016491">
    <property type="term" value="F:oxidoreductase activity"/>
    <property type="evidence" value="ECO:0007669"/>
    <property type="project" value="UniProtKB-KW"/>
</dbReference>
<organism evidence="3 4">
    <name type="scientific">Diceros bicornis minor</name>
    <name type="common">South-central black rhinoceros</name>
    <dbReference type="NCBI Taxonomy" id="77932"/>
    <lineage>
        <taxon>Eukaryota</taxon>
        <taxon>Metazoa</taxon>
        <taxon>Chordata</taxon>
        <taxon>Craniata</taxon>
        <taxon>Vertebrata</taxon>
        <taxon>Euteleostomi</taxon>
        <taxon>Mammalia</taxon>
        <taxon>Eutheria</taxon>
        <taxon>Laurasiatheria</taxon>
        <taxon>Perissodactyla</taxon>
        <taxon>Rhinocerotidae</taxon>
        <taxon>Diceros</taxon>
    </lineage>
</organism>
<protein>
    <submittedName>
        <fullName evidence="3">Uncharacterized protein</fullName>
    </submittedName>
</protein>
<comment type="caution">
    <text evidence="3">The sequence shown here is derived from an EMBL/GenBank/DDBJ whole genome shotgun (WGS) entry which is preliminary data.</text>
</comment>
<name>A0A7J7FJC7_DICBM</name>
<proteinExistence type="predicted"/>
<evidence type="ECO:0000313" key="4">
    <source>
        <dbReference type="Proteomes" id="UP000551758"/>
    </source>
</evidence>
<dbReference type="EMBL" id="JACDTQ010000495">
    <property type="protein sequence ID" value="KAF5927998.1"/>
    <property type="molecule type" value="Genomic_DNA"/>
</dbReference>
<dbReference type="InterPro" id="IPR020471">
    <property type="entry name" value="AKR"/>
</dbReference>
<accession>A0A7J7FJC7</accession>
<reference evidence="3 4" key="1">
    <citation type="journal article" date="2020" name="Mol. Biol. Evol.">
        <title>Interspecific Gene Flow and the Evolution of Specialization in Black and White Rhinoceros.</title>
        <authorList>
            <person name="Moodley Y."/>
            <person name="Westbury M.V."/>
            <person name="Russo I.M."/>
            <person name="Gopalakrishnan S."/>
            <person name="Rakotoarivelo A."/>
            <person name="Olsen R.A."/>
            <person name="Prost S."/>
            <person name="Tunstall T."/>
            <person name="Ryder O.A."/>
            <person name="Dalen L."/>
            <person name="Bruford M.W."/>
        </authorList>
    </citation>
    <scope>NUCLEOTIDE SEQUENCE [LARGE SCALE GENOMIC DNA]</scope>
    <source>
        <strain evidence="3">SBR-YM</strain>
        <tissue evidence="3">Skin</tissue>
    </source>
</reference>
<evidence type="ECO:0000256" key="1">
    <source>
        <dbReference type="ARBA" id="ARBA00022857"/>
    </source>
</evidence>
<dbReference type="PANTHER" id="PTHR11732">
    <property type="entry name" value="ALDO/KETO REDUCTASE"/>
    <property type="match status" value="1"/>
</dbReference>
<evidence type="ECO:0000256" key="2">
    <source>
        <dbReference type="ARBA" id="ARBA00023002"/>
    </source>
</evidence>
<dbReference type="AlphaFoldDB" id="A0A7J7FJC7"/>
<evidence type="ECO:0000313" key="3">
    <source>
        <dbReference type="EMBL" id="KAF5927998.1"/>
    </source>
</evidence>
<dbReference type="SUPFAM" id="SSF51430">
    <property type="entry name" value="NAD(P)-linked oxidoreductase"/>
    <property type="match status" value="1"/>
</dbReference>
<dbReference type="InterPro" id="IPR036812">
    <property type="entry name" value="NAD(P)_OxRdtase_dom_sf"/>
</dbReference>